<dbReference type="InterPro" id="IPR051970">
    <property type="entry name" value="TEL2_Regulation"/>
</dbReference>
<dbReference type="HOGENOM" id="CLU_008764_1_0_1"/>
<name>R7VD88_CAPTE</name>
<feature type="domain" description="TELO2 ARM repeat" evidence="5">
    <location>
        <begin position="239"/>
        <end position="338"/>
    </location>
</feature>
<keyword evidence="3" id="KW-0963">Cytoplasm</keyword>
<dbReference type="GO" id="GO:0051083">
    <property type="term" value="P:'de novo' cotranslational protein folding"/>
    <property type="evidence" value="ECO:0007669"/>
    <property type="project" value="TreeGrafter"/>
</dbReference>
<sequence>MNETVDIFFLNGWPTESLVILGHSLASSSGYKQQKIISLLENLLTRSAISDIVWEQCCSPVAFWDEVVILLVSLPDRVAAKLQDEPSSVFERDAYIQLIAESFQKILTKLHDQLSKSENTSITPLSELFGKYCLHGYADALWEQLLPWLLSRLSQSESGIWLRLCEGLISKIPTRCMESCVVALVAQIPWFGHMSKFLGSTVLINRNLQFLLTNKLLLIRHHHKPLILQNIIGYLATTTSLKSIFCKTMHSLLDVWANASAVKHSSYEQQFYISQAIFICSAFIKTNPDWGTELKEDLLRVMLSGMQYHLESSVEKVRILGMAVAEVITQVTEESKDRQLQFQYEKDQDIEMLMSLLAIPEDPVFIHSQLEEIRVEAEVKEEVKEGITACADEELDSDDDLEPFDMTNDTKINAVKRPLYLRECMEGLISGDAHDRVEICLRSAESLIRKHPKMLQEIAAEFMKILLHLEKNFYMPDFVKCRHGAMVALLVNAPSECAPYLSGRLYATNYHLRHRMDILEVLAQAAQELAEPEKGKKVQPVVMALEAENWRAVVDERVERKTRRFGKGRQIETPEAKNRFAPVAALFFFPLLSNYDTKEVTLDLLGADHIVFSRLLHTLGIIMYSAVNTPICPRMAVALADFLWLFTYHPQGGVRQAVLFAVCMLLLATPPHVLFTDLQDHLMNLKPWLEDSVEKDSDADCRKLALQALYLLQNSVKKEFNPNEDLRC</sequence>
<dbReference type="FunFam" id="1.25.40.720:FF:000001">
    <property type="entry name" value="Telomere length regulation protein TEL2"/>
    <property type="match status" value="1"/>
</dbReference>
<reference evidence="6 8" key="2">
    <citation type="journal article" date="2013" name="Nature">
        <title>Insights into bilaterian evolution from three spiralian genomes.</title>
        <authorList>
            <person name="Simakov O."/>
            <person name="Marletaz F."/>
            <person name="Cho S.J."/>
            <person name="Edsinger-Gonzales E."/>
            <person name="Havlak P."/>
            <person name="Hellsten U."/>
            <person name="Kuo D.H."/>
            <person name="Larsson T."/>
            <person name="Lv J."/>
            <person name="Arendt D."/>
            <person name="Savage R."/>
            <person name="Osoegawa K."/>
            <person name="de Jong P."/>
            <person name="Grimwood J."/>
            <person name="Chapman J.A."/>
            <person name="Shapiro H."/>
            <person name="Aerts A."/>
            <person name="Otillar R.P."/>
            <person name="Terry A.Y."/>
            <person name="Boore J.L."/>
            <person name="Grigoriev I.V."/>
            <person name="Lindberg D.R."/>
            <person name="Seaver E.C."/>
            <person name="Weisblat D.A."/>
            <person name="Putnam N.H."/>
            <person name="Rokhsar D.S."/>
        </authorList>
    </citation>
    <scope>NUCLEOTIDE SEQUENCE</scope>
    <source>
        <strain evidence="6 8">I ESC-2004</strain>
    </source>
</reference>
<dbReference type="SUPFAM" id="SSF48371">
    <property type="entry name" value="ARM repeat"/>
    <property type="match status" value="1"/>
</dbReference>
<evidence type="ECO:0000313" key="6">
    <source>
        <dbReference type="EMBL" id="ELU16793.1"/>
    </source>
</evidence>
<dbReference type="GO" id="GO:0005829">
    <property type="term" value="C:cytosol"/>
    <property type="evidence" value="ECO:0007669"/>
    <property type="project" value="TreeGrafter"/>
</dbReference>
<dbReference type="STRING" id="283909.R7VD88"/>
<feature type="domain" description="Telomere length regulation protein conserved" evidence="4">
    <location>
        <begin position="418"/>
        <end position="526"/>
    </location>
</feature>
<dbReference type="InterPro" id="IPR019337">
    <property type="entry name" value="Telomere_length_regulation_dom"/>
</dbReference>
<gene>
    <name evidence="6" type="ORF">CAPTEDRAFT_158900</name>
</gene>
<dbReference type="PANTHER" id="PTHR15830:SF10">
    <property type="entry name" value="TELOMERE LENGTH REGULATION PROTEIN TEL2 HOMOLOG"/>
    <property type="match status" value="1"/>
</dbReference>
<dbReference type="AlphaFoldDB" id="R7VD88"/>
<evidence type="ECO:0000256" key="3">
    <source>
        <dbReference type="ARBA" id="ARBA00022490"/>
    </source>
</evidence>
<dbReference type="OMA" id="FYPQNYF"/>
<dbReference type="Gene3D" id="1.25.40.720">
    <property type="entry name" value="Telomere length regulation protein 2, C-terminal domain"/>
    <property type="match status" value="2"/>
</dbReference>
<dbReference type="EnsemblMetazoa" id="CapteT158900">
    <property type="protein sequence ID" value="CapteP158900"/>
    <property type="gene ID" value="CapteG158900"/>
</dbReference>
<dbReference type="InterPro" id="IPR057348">
    <property type="entry name" value="TELO2_ARM"/>
</dbReference>
<dbReference type="EMBL" id="KB292914">
    <property type="protein sequence ID" value="ELU16793.1"/>
    <property type="molecule type" value="Genomic_DNA"/>
</dbReference>
<protein>
    <submittedName>
        <fullName evidence="6 7">Uncharacterized protein</fullName>
    </submittedName>
</protein>
<keyword evidence="8" id="KW-1185">Reference proteome</keyword>
<dbReference type="Pfam" id="PF25320">
    <property type="entry name" value="TELO2_ARM"/>
    <property type="match status" value="1"/>
</dbReference>
<dbReference type="InterPro" id="IPR038528">
    <property type="entry name" value="TEL2_C_sf"/>
</dbReference>
<dbReference type="EMBL" id="AMQN01004216">
    <property type="status" value="NOT_ANNOTATED_CDS"/>
    <property type="molecule type" value="Genomic_DNA"/>
</dbReference>
<comment type="subcellular location">
    <subcellularLocation>
        <location evidence="1">Cytoplasm</location>
    </subcellularLocation>
</comment>
<evidence type="ECO:0000313" key="8">
    <source>
        <dbReference type="Proteomes" id="UP000014760"/>
    </source>
</evidence>
<dbReference type="InterPro" id="IPR016024">
    <property type="entry name" value="ARM-type_fold"/>
</dbReference>
<evidence type="ECO:0000259" key="5">
    <source>
        <dbReference type="Pfam" id="PF25320"/>
    </source>
</evidence>
<proteinExistence type="inferred from homology"/>
<dbReference type="Pfam" id="PF10193">
    <property type="entry name" value="Telomere_reg-2"/>
    <property type="match status" value="1"/>
</dbReference>
<dbReference type="Proteomes" id="UP000014760">
    <property type="component" value="Unassembled WGS sequence"/>
</dbReference>
<evidence type="ECO:0000313" key="7">
    <source>
        <dbReference type="EnsemblMetazoa" id="CapteP158900"/>
    </source>
</evidence>
<dbReference type="GO" id="GO:0051879">
    <property type="term" value="F:Hsp90 protein binding"/>
    <property type="evidence" value="ECO:0007669"/>
    <property type="project" value="TreeGrafter"/>
</dbReference>
<evidence type="ECO:0000259" key="4">
    <source>
        <dbReference type="Pfam" id="PF10193"/>
    </source>
</evidence>
<comment type="similarity">
    <text evidence="2">Belongs to the TEL2 family.</text>
</comment>
<evidence type="ECO:0000256" key="2">
    <source>
        <dbReference type="ARBA" id="ARBA00006133"/>
    </source>
</evidence>
<organism evidence="6">
    <name type="scientific">Capitella teleta</name>
    <name type="common">Polychaete worm</name>
    <dbReference type="NCBI Taxonomy" id="283909"/>
    <lineage>
        <taxon>Eukaryota</taxon>
        <taxon>Metazoa</taxon>
        <taxon>Spiralia</taxon>
        <taxon>Lophotrochozoa</taxon>
        <taxon>Annelida</taxon>
        <taxon>Polychaeta</taxon>
        <taxon>Sedentaria</taxon>
        <taxon>Scolecida</taxon>
        <taxon>Capitellidae</taxon>
        <taxon>Capitella</taxon>
    </lineage>
</organism>
<reference evidence="7" key="3">
    <citation type="submission" date="2015-06" db="UniProtKB">
        <authorList>
            <consortium name="EnsemblMetazoa"/>
        </authorList>
    </citation>
    <scope>IDENTIFICATION</scope>
</reference>
<reference evidence="8" key="1">
    <citation type="submission" date="2012-12" db="EMBL/GenBank/DDBJ databases">
        <authorList>
            <person name="Hellsten U."/>
            <person name="Grimwood J."/>
            <person name="Chapman J.A."/>
            <person name="Shapiro H."/>
            <person name="Aerts A."/>
            <person name="Otillar R.P."/>
            <person name="Terry A.Y."/>
            <person name="Boore J.L."/>
            <person name="Simakov O."/>
            <person name="Marletaz F."/>
            <person name="Cho S.-J."/>
            <person name="Edsinger-Gonzales E."/>
            <person name="Havlak P."/>
            <person name="Kuo D.-H."/>
            <person name="Larsson T."/>
            <person name="Lv J."/>
            <person name="Arendt D."/>
            <person name="Savage R."/>
            <person name="Osoegawa K."/>
            <person name="de Jong P."/>
            <person name="Lindberg D.R."/>
            <person name="Seaver E.C."/>
            <person name="Weisblat D.A."/>
            <person name="Putnam N.H."/>
            <person name="Grigoriev I.V."/>
            <person name="Rokhsar D.S."/>
        </authorList>
    </citation>
    <scope>NUCLEOTIDE SEQUENCE</scope>
    <source>
        <strain evidence="8">I ESC-2004</strain>
    </source>
</reference>
<dbReference type="GO" id="GO:0042162">
    <property type="term" value="F:telomeric DNA binding"/>
    <property type="evidence" value="ECO:0007669"/>
    <property type="project" value="TreeGrafter"/>
</dbReference>
<dbReference type="OrthoDB" id="10258062at2759"/>
<evidence type="ECO:0000256" key="1">
    <source>
        <dbReference type="ARBA" id="ARBA00004496"/>
    </source>
</evidence>
<dbReference type="PANTHER" id="PTHR15830">
    <property type="entry name" value="TELOMERE LENGTH REGULATION PROTEIN TEL2 FAMILY MEMBER"/>
    <property type="match status" value="1"/>
</dbReference>
<accession>R7VD88</accession>